<feature type="compositionally biased region" description="Low complexity" evidence="9">
    <location>
        <begin position="1"/>
        <end position="12"/>
    </location>
</feature>
<name>A0A9P6TEP9_9BASI</name>
<keyword evidence="8" id="KW-0227">DNA damage</keyword>
<dbReference type="CDD" id="cd09087">
    <property type="entry name" value="Ape1-like_AP-endo"/>
    <property type="match status" value="1"/>
</dbReference>
<feature type="binding site" evidence="6">
    <location>
        <position position="105"/>
    </location>
    <ligand>
        <name>Mg(2+)</name>
        <dbReference type="ChEBI" id="CHEBI:18420"/>
        <label>1</label>
    </ligand>
</feature>
<feature type="site" description="Transition state stabilizer" evidence="7">
    <location>
        <position position="248"/>
    </location>
</feature>
<dbReference type="SUPFAM" id="SSF56219">
    <property type="entry name" value="DNase I-like"/>
    <property type="match status" value="1"/>
</dbReference>
<evidence type="ECO:0000256" key="2">
    <source>
        <dbReference type="ARBA" id="ARBA00022723"/>
    </source>
</evidence>
<dbReference type="GO" id="GO:0008311">
    <property type="term" value="F:double-stranded DNA 3'-5' DNA exonuclease activity"/>
    <property type="evidence" value="ECO:0007669"/>
    <property type="project" value="TreeGrafter"/>
</dbReference>
<comment type="cofactor">
    <cofactor evidence="6 8">
        <name>Mg(2+)</name>
        <dbReference type="ChEBI" id="CHEBI:18420"/>
    </cofactor>
    <cofactor evidence="6 8">
        <name>Mn(2+)</name>
        <dbReference type="ChEBI" id="CHEBI:29035"/>
    </cofactor>
    <text evidence="6 8">Probably binds two magnesium or manganese ions per subunit.</text>
</comment>
<feature type="active site" description="Proton donor/acceptor" evidence="5">
    <location>
        <position position="246"/>
    </location>
</feature>
<reference evidence="11" key="1">
    <citation type="submission" date="2013-11" db="EMBL/GenBank/DDBJ databases">
        <title>Genome sequence of the fusiform rust pathogen reveals effectors for host alternation and coevolution with pine.</title>
        <authorList>
            <consortium name="DOE Joint Genome Institute"/>
            <person name="Smith K."/>
            <person name="Pendleton A."/>
            <person name="Kubisiak T."/>
            <person name="Anderson C."/>
            <person name="Salamov A."/>
            <person name="Aerts A."/>
            <person name="Riley R."/>
            <person name="Clum A."/>
            <person name="Lindquist E."/>
            <person name="Ence D."/>
            <person name="Campbell M."/>
            <person name="Kronenberg Z."/>
            <person name="Feau N."/>
            <person name="Dhillon B."/>
            <person name="Hamelin R."/>
            <person name="Burleigh J."/>
            <person name="Smith J."/>
            <person name="Yandell M."/>
            <person name="Nelson C."/>
            <person name="Grigoriev I."/>
            <person name="Davis J."/>
        </authorList>
    </citation>
    <scope>NUCLEOTIDE SEQUENCE</scope>
    <source>
        <strain evidence="11">G11</strain>
    </source>
</reference>
<accession>A0A9P6TEP9</accession>
<evidence type="ECO:0000259" key="10">
    <source>
        <dbReference type="Pfam" id="PF03372"/>
    </source>
</evidence>
<protein>
    <recommendedName>
        <fullName evidence="10">Endonuclease/exonuclease/phosphatase domain-containing protein</fullName>
    </recommendedName>
</protein>
<keyword evidence="6" id="KW-0464">Manganese</keyword>
<dbReference type="Pfam" id="PF03372">
    <property type="entry name" value="Exo_endo_phos"/>
    <property type="match status" value="1"/>
</dbReference>
<evidence type="ECO:0000256" key="7">
    <source>
        <dbReference type="PIRSR" id="PIRSR604808-3"/>
    </source>
</evidence>
<keyword evidence="8" id="KW-0234">DNA repair</keyword>
<dbReference type="EMBL" id="MU167231">
    <property type="protein sequence ID" value="KAG0149079.1"/>
    <property type="molecule type" value="Genomic_DNA"/>
</dbReference>
<feature type="binding site" evidence="6">
    <location>
        <position position="133"/>
    </location>
    <ligand>
        <name>Mg(2+)</name>
        <dbReference type="ChEBI" id="CHEBI:18420"/>
        <label>1</label>
    </ligand>
</feature>
<feature type="binding site" evidence="6">
    <location>
        <position position="332"/>
    </location>
    <ligand>
        <name>Mg(2+)</name>
        <dbReference type="ChEBI" id="CHEBI:18420"/>
        <label>1</label>
    </ligand>
</feature>
<dbReference type="PANTHER" id="PTHR22748">
    <property type="entry name" value="AP ENDONUCLEASE"/>
    <property type="match status" value="1"/>
</dbReference>
<evidence type="ECO:0000256" key="5">
    <source>
        <dbReference type="PIRSR" id="PIRSR604808-1"/>
    </source>
</evidence>
<keyword evidence="4 6" id="KW-0460">Magnesium</keyword>
<evidence type="ECO:0000256" key="8">
    <source>
        <dbReference type="RuleBase" id="RU362131"/>
    </source>
</evidence>
<feature type="domain" description="Endonuclease/exonuclease/phosphatase" evidence="10">
    <location>
        <begin position="104"/>
        <end position="266"/>
    </location>
</feature>
<evidence type="ECO:0000313" key="12">
    <source>
        <dbReference type="Proteomes" id="UP000886653"/>
    </source>
</evidence>
<feature type="binding site" evidence="6">
    <location>
        <position position="246"/>
    </location>
    <ligand>
        <name>Mg(2+)</name>
        <dbReference type="ChEBI" id="CHEBI:18420"/>
        <label>1</label>
    </ligand>
</feature>
<dbReference type="OrthoDB" id="498125at2759"/>
<dbReference type="GO" id="GO:0003906">
    <property type="term" value="F:DNA-(apurinic or apyrimidinic site) endonuclease activity"/>
    <property type="evidence" value="ECO:0007669"/>
    <property type="project" value="TreeGrafter"/>
</dbReference>
<dbReference type="InterPro" id="IPR005135">
    <property type="entry name" value="Endo/exonuclease/phosphatase"/>
</dbReference>
<dbReference type="NCBIfam" id="TIGR00633">
    <property type="entry name" value="xth"/>
    <property type="match status" value="1"/>
</dbReference>
<dbReference type="GO" id="GO:0006284">
    <property type="term" value="P:base-excision repair"/>
    <property type="evidence" value="ECO:0007669"/>
    <property type="project" value="TreeGrafter"/>
</dbReference>
<evidence type="ECO:0000256" key="9">
    <source>
        <dbReference type="SAM" id="MobiDB-lite"/>
    </source>
</evidence>
<dbReference type="GO" id="GO:0005634">
    <property type="term" value="C:nucleus"/>
    <property type="evidence" value="ECO:0007669"/>
    <property type="project" value="TreeGrafter"/>
</dbReference>
<dbReference type="GO" id="GO:0008081">
    <property type="term" value="F:phosphoric diester hydrolase activity"/>
    <property type="evidence" value="ECO:0007669"/>
    <property type="project" value="TreeGrafter"/>
</dbReference>
<evidence type="ECO:0000256" key="4">
    <source>
        <dbReference type="ARBA" id="ARBA00022842"/>
    </source>
</evidence>
<feature type="active site" description="Proton acceptor" evidence="5">
    <location>
        <position position="333"/>
    </location>
</feature>
<dbReference type="Proteomes" id="UP000886653">
    <property type="component" value="Unassembled WGS sequence"/>
</dbReference>
<dbReference type="InterPro" id="IPR004808">
    <property type="entry name" value="AP_endonuc_1"/>
</dbReference>
<feature type="region of interest" description="Disordered" evidence="9">
    <location>
        <begin position="1"/>
        <end position="80"/>
    </location>
</feature>
<keyword evidence="2 6" id="KW-0479">Metal-binding</keyword>
<dbReference type="AlphaFoldDB" id="A0A9P6TEP9"/>
<feature type="compositionally biased region" description="Basic and acidic residues" evidence="9">
    <location>
        <begin position="13"/>
        <end position="26"/>
    </location>
</feature>
<dbReference type="PANTHER" id="PTHR22748:SF6">
    <property type="entry name" value="DNA-(APURINIC OR APYRIMIDINIC SITE) ENDONUCLEASE"/>
    <property type="match status" value="1"/>
</dbReference>
<evidence type="ECO:0000256" key="1">
    <source>
        <dbReference type="ARBA" id="ARBA00007092"/>
    </source>
</evidence>
<evidence type="ECO:0000313" key="11">
    <source>
        <dbReference type="EMBL" id="KAG0149079.1"/>
    </source>
</evidence>
<keyword evidence="12" id="KW-1185">Reference proteome</keyword>
<evidence type="ECO:0000256" key="3">
    <source>
        <dbReference type="ARBA" id="ARBA00022801"/>
    </source>
</evidence>
<gene>
    <name evidence="11" type="ORF">CROQUDRAFT_654176</name>
</gene>
<dbReference type="Gene3D" id="3.60.10.10">
    <property type="entry name" value="Endonuclease/exonuclease/phosphatase"/>
    <property type="match status" value="1"/>
</dbReference>
<dbReference type="InterPro" id="IPR036691">
    <property type="entry name" value="Endo/exonu/phosph_ase_sf"/>
</dbReference>
<keyword evidence="3" id="KW-0378">Hydrolase</keyword>
<comment type="caution">
    <text evidence="11">The sequence shown here is derived from an EMBL/GenBank/DDBJ whole genome shotgun (WGS) entry which is preliminary data.</text>
</comment>
<proteinExistence type="inferred from homology"/>
<feature type="binding site" evidence="6">
    <location>
        <position position="333"/>
    </location>
    <ligand>
        <name>Mg(2+)</name>
        <dbReference type="ChEBI" id="CHEBI:18420"/>
        <label>1</label>
    </ligand>
</feature>
<feature type="site" description="Interaction with DNA substrate" evidence="7">
    <location>
        <position position="333"/>
    </location>
</feature>
<evidence type="ECO:0000256" key="6">
    <source>
        <dbReference type="PIRSR" id="PIRSR604808-2"/>
    </source>
</evidence>
<organism evidence="11 12">
    <name type="scientific">Cronartium quercuum f. sp. fusiforme G11</name>
    <dbReference type="NCBI Taxonomy" id="708437"/>
    <lineage>
        <taxon>Eukaryota</taxon>
        <taxon>Fungi</taxon>
        <taxon>Dikarya</taxon>
        <taxon>Basidiomycota</taxon>
        <taxon>Pucciniomycotina</taxon>
        <taxon>Pucciniomycetes</taxon>
        <taxon>Pucciniales</taxon>
        <taxon>Coleosporiaceae</taxon>
        <taxon>Cronartium</taxon>
    </lineage>
</organism>
<comment type="similarity">
    <text evidence="1 8">Belongs to the DNA repair enzymes AP/ExoA family.</text>
</comment>
<feature type="active site" evidence="5">
    <location>
        <position position="207"/>
    </location>
</feature>
<dbReference type="PROSITE" id="PS51435">
    <property type="entry name" value="AP_NUCLEASE_F1_4"/>
    <property type="match status" value="1"/>
</dbReference>
<dbReference type="GO" id="GO:0046872">
    <property type="term" value="F:metal ion binding"/>
    <property type="evidence" value="ECO:0007669"/>
    <property type="project" value="UniProtKB-KW"/>
</dbReference>
<sequence length="344" mass="38932">MGPKSKTASSSKSKVEMEDNKNNTEKEMDDQVQDSNPKSSNSSKRKVKDEPESEDTVAEKTKVKTKKVKGPTVPIHSDLPTNRTFPNKLEFTAKPESFIRISAWNVCGVIACDKKGLKTYLQAEDPDIMIMSETKTQAEPDLMHLKLQFKYRYWGADPQKGYAGVAILSKHKPLNVVYGLPTSDDQESTRGRMITLEFTSFYLIGTYTPNAGDNLKFMARKNEWNVAFERYLRELDAVKPVVWGGDINCALTEKDLRNAATSWNKIAGYTKDECEALDRQLNPDEGSGHGKLVDAWRVTRPDLEGHYTYVSERILKHVKVCEIRQECYGASDHVPVILEIEMKL</sequence>
<feature type="binding site" evidence="6">
    <location>
        <position position="248"/>
    </location>
    <ligand>
        <name>Mg(2+)</name>
        <dbReference type="ChEBI" id="CHEBI:18420"/>
        <label>1</label>
    </ligand>
</feature>